<name>A0ACB7RW37_HYAAI</name>
<organism evidence="1 2">
    <name type="scientific">Hyalomma asiaticum</name>
    <name type="common">Tick</name>
    <dbReference type="NCBI Taxonomy" id="266040"/>
    <lineage>
        <taxon>Eukaryota</taxon>
        <taxon>Metazoa</taxon>
        <taxon>Ecdysozoa</taxon>
        <taxon>Arthropoda</taxon>
        <taxon>Chelicerata</taxon>
        <taxon>Arachnida</taxon>
        <taxon>Acari</taxon>
        <taxon>Parasitiformes</taxon>
        <taxon>Ixodida</taxon>
        <taxon>Ixodoidea</taxon>
        <taxon>Ixodidae</taxon>
        <taxon>Hyalomminae</taxon>
        <taxon>Hyalomma</taxon>
    </lineage>
</organism>
<accession>A0ACB7RW37</accession>
<evidence type="ECO:0000313" key="1">
    <source>
        <dbReference type="EMBL" id="KAH6926926.1"/>
    </source>
</evidence>
<keyword evidence="2" id="KW-1185">Reference proteome</keyword>
<protein>
    <submittedName>
        <fullName evidence="1">Uncharacterized protein</fullName>
    </submittedName>
</protein>
<reference evidence="1" key="1">
    <citation type="submission" date="2020-05" db="EMBL/GenBank/DDBJ databases">
        <title>Large-scale comparative analyses of tick genomes elucidate their genetic diversity and vector capacities.</title>
        <authorList>
            <person name="Jia N."/>
            <person name="Wang J."/>
            <person name="Shi W."/>
            <person name="Du L."/>
            <person name="Sun Y."/>
            <person name="Zhan W."/>
            <person name="Jiang J."/>
            <person name="Wang Q."/>
            <person name="Zhang B."/>
            <person name="Ji P."/>
            <person name="Sakyi L.B."/>
            <person name="Cui X."/>
            <person name="Yuan T."/>
            <person name="Jiang B."/>
            <person name="Yang W."/>
            <person name="Lam T.T.-Y."/>
            <person name="Chang Q."/>
            <person name="Ding S."/>
            <person name="Wang X."/>
            <person name="Zhu J."/>
            <person name="Ruan X."/>
            <person name="Zhao L."/>
            <person name="Wei J."/>
            <person name="Que T."/>
            <person name="Du C."/>
            <person name="Cheng J."/>
            <person name="Dai P."/>
            <person name="Han X."/>
            <person name="Huang E."/>
            <person name="Gao Y."/>
            <person name="Liu J."/>
            <person name="Shao H."/>
            <person name="Ye R."/>
            <person name="Li L."/>
            <person name="Wei W."/>
            <person name="Wang X."/>
            <person name="Wang C."/>
            <person name="Yang T."/>
            <person name="Huo Q."/>
            <person name="Li W."/>
            <person name="Guo W."/>
            <person name="Chen H."/>
            <person name="Zhou L."/>
            <person name="Ni X."/>
            <person name="Tian J."/>
            <person name="Zhou Y."/>
            <person name="Sheng Y."/>
            <person name="Liu T."/>
            <person name="Pan Y."/>
            <person name="Xia L."/>
            <person name="Li J."/>
            <person name="Zhao F."/>
            <person name="Cao W."/>
        </authorList>
    </citation>
    <scope>NUCLEOTIDE SEQUENCE</scope>
    <source>
        <strain evidence="1">Hyas-2018</strain>
    </source>
</reference>
<gene>
    <name evidence="1" type="ORF">HPB50_023761</name>
</gene>
<evidence type="ECO:0000313" key="2">
    <source>
        <dbReference type="Proteomes" id="UP000821845"/>
    </source>
</evidence>
<comment type="caution">
    <text evidence="1">The sequence shown here is derived from an EMBL/GenBank/DDBJ whole genome shotgun (WGS) entry which is preliminary data.</text>
</comment>
<dbReference type="Proteomes" id="UP000821845">
    <property type="component" value="Chromosome 7"/>
</dbReference>
<dbReference type="EMBL" id="CM023487">
    <property type="protein sequence ID" value="KAH6926926.1"/>
    <property type="molecule type" value="Genomic_DNA"/>
</dbReference>
<sequence length="152" mass="16926">MPGLRGPSASHLGSSEDGLPPKATLVGNHIEEHNSAKYQDDAESFIRGYVNKVKESAGDPEPLFTEAYLIGIINGFLTAGTFTTTSTMVWNLVNFARHPDTVQARVQREIDDVVGHEHQPTWEDRRQMPYTMACIWEMERWKTGAPIGAAKE</sequence>
<proteinExistence type="predicted"/>